<feature type="domain" description="Aminotransferase class I/classII large" evidence="7">
    <location>
        <begin position="57"/>
        <end position="415"/>
    </location>
</feature>
<keyword evidence="4 6" id="KW-0663">Pyridoxal phosphate</keyword>
<comment type="catalytic activity">
    <reaction evidence="5">
        <text>6-carboxyhexanoyl-[ACP] + L-alanine + H(+) = (8S)-8-amino-7-oxononanoate + holo-[ACP] + CO2</text>
        <dbReference type="Rhea" id="RHEA:42288"/>
        <dbReference type="Rhea" id="RHEA-COMP:9685"/>
        <dbReference type="Rhea" id="RHEA-COMP:9955"/>
        <dbReference type="ChEBI" id="CHEBI:15378"/>
        <dbReference type="ChEBI" id="CHEBI:16526"/>
        <dbReference type="ChEBI" id="CHEBI:57972"/>
        <dbReference type="ChEBI" id="CHEBI:64479"/>
        <dbReference type="ChEBI" id="CHEBI:78846"/>
        <dbReference type="ChEBI" id="CHEBI:149468"/>
        <dbReference type="EC" id="2.3.1.47"/>
    </reaction>
</comment>
<evidence type="ECO:0000256" key="1">
    <source>
        <dbReference type="ARBA" id="ARBA00001933"/>
    </source>
</evidence>
<dbReference type="EC" id="2.3.1.47" evidence="2"/>
<keyword evidence="8" id="KW-0012">Acyltransferase</keyword>
<dbReference type="AlphaFoldDB" id="A0AAU7ASQ2"/>
<evidence type="ECO:0000256" key="2">
    <source>
        <dbReference type="ARBA" id="ARBA00013187"/>
    </source>
</evidence>
<dbReference type="PANTHER" id="PTHR13693:SF3">
    <property type="entry name" value="LD36009P"/>
    <property type="match status" value="1"/>
</dbReference>
<dbReference type="EMBL" id="CP114014">
    <property type="protein sequence ID" value="XAY04682.1"/>
    <property type="molecule type" value="Genomic_DNA"/>
</dbReference>
<dbReference type="SUPFAM" id="SSF53383">
    <property type="entry name" value="PLP-dependent transferases"/>
    <property type="match status" value="1"/>
</dbReference>
<dbReference type="InterPro" id="IPR015424">
    <property type="entry name" value="PyrdxlP-dep_Trfase"/>
</dbReference>
<dbReference type="PANTHER" id="PTHR13693">
    <property type="entry name" value="CLASS II AMINOTRANSFERASE/8-AMINO-7-OXONONANOATE SYNTHASE"/>
    <property type="match status" value="1"/>
</dbReference>
<reference evidence="8" key="1">
    <citation type="submission" date="2022-12" db="EMBL/GenBank/DDBJ databases">
        <title>Paraconexibacter alkalitolerans sp. nov. and Baekduia alba sp. nov., isolated from soil and emended description of the genera Paraconexibacter (Chun et al., 2020) and Baekduia (An et al., 2020).</title>
        <authorList>
            <person name="Vieira S."/>
            <person name="Huber K.J."/>
            <person name="Geppert A."/>
            <person name="Wolf J."/>
            <person name="Neumann-Schaal M."/>
            <person name="Muesken M."/>
            <person name="Overmann J."/>
        </authorList>
    </citation>
    <scope>NUCLEOTIDE SEQUENCE</scope>
    <source>
        <strain evidence="8">AEG42_29</strain>
    </source>
</reference>
<dbReference type="KEGG" id="parq:DSM112329_01517"/>
<dbReference type="Gene3D" id="3.40.640.10">
    <property type="entry name" value="Type I PLP-dependent aspartate aminotransferase-like (Major domain)"/>
    <property type="match status" value="1"/>
</dbReference>
<accession>A0AAU7ASQ2</accession>
<sequence>MPPTDAVPTTPDVFAKVRGHERAAILAAAREADVLPYFHTLTSPALPVVQMEGARRIMLGSNNYLGLTGDERVMQGARDALEQYGTGLTGSRLLNGTIPLHLDLEREIAEWMGTEDAIIFTTGHQANVGTLGTILTVGDTVVADSGDHASILDGCLLSRAKLRPFRHNRLDKLEKALQRAQTDGGGVLVVVDGVFSMEGDIAPLPQICELAERYGARLMVDEAHGAGVLGARGAGASELYGVEDRVDLRMGTFSKSLASCGGFIAGSHEVVEYLRISSRAFLFTASAVPAAVGAALAALRVMRSPDGPPLLQQVLDNARYLRDGLEALGYAVVAPQDVGDDVTAPGVVDGTIVTPIVPVLVGDDWKAALLWKALYDGGVFVNTALHPAVPPGGALLRTSVMATHDTAVLDEALAVFASVKTAFEAEHGPLPGPGSH</sequence>
<dbReference type="Gene3D" id="3.90.1150.10">
    <property type="entry name" value="Aspartate Aminotransferase, domain 1"/>
    <property type="match status" value="1"/>
</dbReference>
<dbReference type="InterPro" id="IPR004839">
    <property type="entry name" value="Aminotransferase_I/II_large"/>
</dbReference>
<protein>
    <recommendedName>
        <fullName evidence="2">8-amino-7-oxononanoate synthase</fullName>
        <ecNumber evidence="2">2.3.1.47</ecNumber>
    </recommendedName>
</protein>
<dbReference type="PROSITE" id="PS00599">
    <property type="entry name" value="AA_TRANSFER_CLASS_2"/>
    <property type="match status" value="1"/>
</dbReference>
<gene>
    <name evidence="8" type="primary">bioF_2</name>
    <name evidence="8" type="ORF">DSM112329_01517</name>
</gene>
<dbReference type="GO" id="GO:0008710">
    <property type="term" value="F:8-amino-7-oxononanoate synthase activity"/>
    <property type="evidence" value="ECO:0007669"/>
    <property type="project" value="UniProtKB-EC"/>
</dbReference>
<dbReference type="Pfam" id="PF00155">
    <property type="entry name" value="Aminotran_1_2"/>
    <property type="match status" value="1"/>
</dbReference>
<evidence type="ECO:0000256" key="5">
    <source>
        <dbReference type="ARBA" id="ARBA00047715"/>
    </source>
</evidence>
<evidence type="ECO:0000256" key="3">
    <source>
        <dbReference type="ARBA" id="ARBA00022679"/>
    </source>
</evidence>
<comment type="cofactor">
    <cofactor evidence="1 6">
        <name>pyridoxal 5'-phosphate</name>
        <dbReference type="ChEBI" id="CHEBI:597326"/>
    </cofactor>
</comment>
<dbReference type="GO" id="GO:0030170">
    <property type="term" value="F:pyridoxal phosphate binding"/>
    <property type="evidence" value="ECO:0007669"/>
    <property type="project" value="InterPro"/>
</dbReference>
<comment type="similarity">
    <text evidence="6">Belongs to the class-II pyridoxal-phosphate-dependent aminotransferase family.</text>
</comment>
<dbReference type="InterPro" id="IPR001917">
    <property type="entry name" value="Aminotrans_II_pyridoxalP_BS"/>
</dbReference>
<keyword evidence="3 8" id="KW-0808">Transferase</keyword>
<name>A0AAU7ASQ2_9ACTN</name>
<dbReference type="RefSeq" id="WP_354701210.1">
    <property type="nucleotide sequence ID" value="NZ_CP114014.1"/>
</dbReference>
<dbReference type="InterPro" id="IPR050087">
    <property type="entry name" value="AON_synthase_class-II"/>
</dbReference>
<evidence type="ECO:0000259" key="7">
    <source>
        <dbReference type="Pfam" id="PF00155"/>
    </source>
</evidence>
<organism evidence="8">
    <name type="scientific">Paraconexibacter sp. AEG42_29</name>
    <dbReference type="NCBI Taxonomy" id="2997339"/>
    <lineage>
        <taxon>Bacteria</taxon>
        <taxon>Bacillati</taxon>
        <taxon>Actinomycetota</taxon>
        <taxon>Thermoleophilia</taxon>
        <taxon>Solirubrobacterales</taxon>
        <taxon>Paraconexibacteraceae</taxon>
        <taxon>Paraconexibacter</taxon>
    </lineage>
</organism>
<evidence type="ECO:0000313" key="8">
    <source>
        <dbReference type="EMBL" id="XAY04682.1"/>
    </source>
</evidence>
<proteinExistence type="inferred from homology"/>
<dbReference type="InterPro" id="IPR015421">
    <property type="entry name" value="PyrdxlP-dep_Trfase_major"/>
</dbReference>
<evidence type="ECO:0000256" key="4">
    <source>
        <dbReference type="ARBA" id="ARBA00022898"/>
    </source>
</evidence>
<dbReference type="InterPro" id="IPR015422">
    <property type="entry name" value="PyrdxlP-dep_Trfase_small"/>
</dbReference>
<evidence type="ECO:0000256" key="6">
    <source>
        <dbReference type="RuleBase" id="RU003693"/>
    </source>
</evidence>